<proteinExistence type="predicted"/>
<organism evidence="1 2">
    <name type="scientific">Peptostreptococcus canis</name>
    <dbReference type="NCBI Taxonomy" id="1159213"/>
    <lineage>
        <taxon>Bacteria</taxon>
        <taxon>Bacillati</taxon>
        <taxon>Bacillota</taxon>
        <taxon>Clostridia</taxon>
        <taxon>Peptostreptococcales</taxon>
        <taxon>Peptostreptococcaceae</taxon>
        <taxon>Peptostreptococcus</taxon>
    </lineage>
</organism>
<evidence type="ECO:0000313" key="1">
    <source>
        <dbReference type="EMBL" id="MBC2575226.1"/>
    </source>
</evidence>
<dbReference type="Proteomes" id="UP000713904">
    <property type="component" value="Unassembled WGS sequence"/>
</dbReference>
<keyword evidence="2" id="KW-1185">Reference proteome</keyword>
<dbReference type="SUPFAM" id="SSF50998">
    <property type="entry name" value="Quinoprotein alcohol dehydrogenase-like"/>
    <property type="match status" value="1"/>
</dbReference>
<protein>
    <submittedName>
        <fullName evidence="1">Uncharacterized protein</fullName>
    </submittedName>
</protein>
<accession>A0ABR6TII6</accession>
<evidence type="ECO:0000313" key="2">
    <source>
        <dbReference type="Proteomes" id="UP000713904"/>
    </source>
</evidence>
<dbReference type="InterPro" id="IPR011047">
    <property type="entry name" value="Quinoprotein_ADH-like_sf"/>
</dbReference>
<reference evidence="1 2" key="1">
    <citation type="submission" date="2020-05" db="EMBL/GenBank/DDBJ databases">
        <title>Draft genome of xy-202 and genomic insight in genome of the genus Peptostreptococcus.</title>
        <authorList>
            <person name="Zhang Z."/>
        </authorList>
    </citation>
    <scope>NUCLEOTIDE SEQUENCE [LARGE SCALE GENOMIC DNA]</scope>
    <source>
        <strain evidence="1 2">DSM 27025</strain>
    </source>
</reference>
<dbReference type="RefSeq" id="WP_185623263.1">
    <property type="nucleotide sequence ID" value="NZ_JABGBW010000001.1"/>
</dbReference>
<comment type="caution">
    <text evidence="1">The sequence shown here is derived from an EMBL/GenBank/DDBJ whole genome shotgun (WGS) entry which is preliminary data.</text>
</comment>
<dbReference type="EMBL" id="JABGBW010000001">
    <property type="protein sequence ID" value="MBC2575226.1"/>
    <property type="molecule type" value="Genomic_DNA"/>
</dbReference>
<name>A0ABR6TII6_9FIRM</name>
<sequence length="345" mass="40058">MSTIDLNSDTFVKLYCGKNLIIDGYSSGDFLDIDKLEEKLEQKIVLEKKSEIDFAKTDNGGNTLVGEYNNSYVFIDSSSINIIDKETLTMSHKFNIYTSPWRAFLFDNKLISAQSYSFDCFNLDTQKQERYDAHIKIALKNDDNSFYVIGSHLDSFCNDWNSNVNVVLVKDLNDKSKNIKFSADDYPFMGDDANIILAKNNKIYYTYSDLSVRVFSIESEQERVLFRNLSSRYVNVYKANNKVFIIDNEKLLELKDAEVIETGVVDVSEIFFSSNHYICISRKNKLKVYDLDFKLKYEHSCDFLSARVISFHKNKFFVSPHYHDEGGVKVYDFDYSEVIKGYFIK</sequence>
<gene>
    <name evidence="1" type="ORF">HLB29_00810</name>
</gene>